<dbReference type="EMBL" id="JPVP01000012">
    <property type="protein sequence ID" value="KGR89731.1"/>
    <property type="molecule type" value="Genomic_DNA"/>
</dbReference>
<proteinExistence type="predicted"/>
<organism evidence="1 2">
    <name type="scientific">Lysinibacillus odysseyi 34hs-1 = NBRC 100172</name>
    <dbReference type="NCBI Taxonomy" id="1220589"/>
    <lineage>
        <taxon>Bacteria</taxon>
        <taxon>Bacillati</taxon>
        <taxon>Bacillota</taxon>
        <taxon>Bacilli</taxon>
        <taxon>Bacillales</taxon>
        <taxon>Bacillaceae</taxon>
        <taxon>Lysinibacillus</taxon>
    </lineage>
</organism>
<evidence type="ECO:0000313" key="2">
    <source>
        <dbReference type="Proteomes" id="UP000030437"/>
    </source>
</evidence>
<comment type="caution">
    <text evidence="1">The sequence shown here is derived from an EMBL/GenBank/DDBJ whole genome shotgun (WGS) entry which is preliminary data.</text>
</comment>
<reference evidence="1 2" key="1">
    <citation type="submission" date="2014-02" db="EMBL/GenBank/DDBJ databases">
        <title>Draft genome sequence of Lysinibacillus odysseyi NBRC 100172.</title>
        <authorList>
            <person name="Zhang F."/>
            <person name="Wang G."/>
            <person name="Zhang L."/>
        </authorList>
    </citation>
    <scope>NUCLEOTIDE SEQUENCE [LARGE SCALE GENOMIC DNA]</scope>
    <source>
        <strain evidence="1 2">NBRC 100172</strain>
    </source>
</reference>
<name>A0A0A3IYE4_9BACI</name>
<keyword evidence="2" id="KW-1185">Reference proteome</keyword>
<gene>
    <name evidence="1" type="ORF">CD32_00140</name>
</gene>
<sequence>MLMNLYSAMPLPMQRTIRPDSVLHDKLTTIVFTTQFDYDYVHLYEKCKDVYKYVRTIKLKES</sequence>
<evidence type="ECO:0000313" key="1">
    <source>
        <dbReference type="EMBL" id="KGR89731.1"/>
    </source>
</evidence>
<accession>A0A0A3IYE4</accession>
<dbReference type="Proteomes" id="UP000030437">
    <property type="component" value="Unassembled WGS sequence"/>
</dbReference>
<protein>
    <submittedName>
        <fullName evidence="1">Uncharacterized protein</fullName>
    </submittedName>
</protein>
<dbReference type="AlphaFoldDB" id="A0A0A3IYE4"/>